<dbReference type="PROSITE" id="PS51745">
    <property type="entry name" value="PB1"/>
    <property type="match status" value="1"/>
</dbReference>
<evidence type="ECO:0000256" key="3">
    <source>
        <dbReference type="ARBA" id="ARBA00022491"/>
    </source>
</evidence>
<dbReference type="AlphaFoldDB" id="A0ABD1HH50"/>
<keyword evidence="6 8" id="KW-0539">Nucleus</keyword>
<comment type="subcellular location">
    <subcellularLocation>
        <location evidence="1 8">Nucleus</location>
    </subcellularLocation>
</comment>
<dbReference type="InterPro" id="IPR053793">
    <property type="entry name" value="PB1-like"/>
</dbReference>
<evidence type="ECO:0000259" key="9">
    <source>
        <dbReference type="PROSITE" id="PS51745"/>
    </source>
</evidence>
<evidence type="ECO:0000313" key="10">
    <source>
        <dbReference type="EMBL" id="KAL1554853.1"/>
    </source>
</evidence>
<comment type="subunit">
    <text evidence="8">Homodimers and heterodimers.</text>
</comment>
<evidence type="ECO:0000256" key="4">
    <source>
        <dbReference type="ARBA" id="ARBA00023015"/>
    </source>
</evidence>
<keyword evidence="4 8" id="KW-0805">Transcription regulation</keyword>
<evidence type="ECO:0000256" key="7">
    <source>
        <dbReference type="ARBA" id="ARBA00023294"/>
    </source>
</evidence>
<name>A0ABD1HH50_SALDI</name>
<evidence type="ECO:0000256" key="2">
    <source>
        <dbReference type="ARBA" id="ARBA00006728"/>
    </source>
</evidence>
<dbReference type="SUPFAM" id="SSF54277">
    <property type="entry name" value="CAD &amp; PB1 domains"/>
    <property type="match status" value="1"/>
</dbReference>
<dbReference type="GO" id="GO:0005634">
    <property type="term" value="C:nucleus"/>
    <property type="evidence" value="ECO:0007669"/>
    <property type="project" value="UniProtKB-SubCell"/>
</dbReference>
<dbReference type="InterPro" id="IPR003311">
    <property type="entry name" value="AUX_IAA"/>
</dbReference>
<evidence type="ECO:0000256" key="5">
    <source>
        <dbReference type="ARBA" id="ARBA00023163"/>
    </source>
</evidence>
<keyword evidence="11" id="KW-1185">Reference proteome</keyword>
<gene>
    <name evidence="10" type="ORF">AAHA92_15363</name>
</gene>
<dbReference type="GO" id="GO:0009734">
    <property type="term" value="P:auxin-activated signaling pathway"/>
    <property type="evidence" value="ECO:0007669"/>
    <property type="project" value="UniProtKB-UniRule"/>
</dbReference>
<evidence type="ECO:0000256" key="1">
    <source>
        <dbReference type="ARBA" id="ARBA00004123"/>
    </source>
</evidence>
<comment type="function">
    <text evidence="8">Aux/IAA proteins are short-lived transcriptional factors that function as repressors of early auxin response genes at low auxin concentrations.</text>
</comment>
<keyword evidence="5 8" id="KW-0804">Transcription</keyword>
<accession>A0ABD1HH50</accession>
<evidence type="ECO:0000256" key="8">
    <source>
        <dbReference type="RuleBase" id="RU004549"/>
    </source>
</evidence>
<dbReference type="Gene3D" id="3.10.20.90">
    <property type="entry name" value="Phosphatidylinositol 3-kinase Catalytic Subunit, Chain A, domain 1"/>
    <property type="match status" value="1"/>
</dbReference>
<dbReference type="EMBL" id="JBEAFC010000006">
    <property type="protein sequence ID" value="KAL1554853.1"/>
    <property type="molecule type" value="Genomic_DNA"/>
</dbReference>
<proteinExistence type="inferred from homology"/>
<evidence type="ECO:0000313" key="11">
    <source>
        <dbReference type="Proteomes" id="UP001567538"/>
    </source>
</evidence>
<evidence type="ECO:0000256" key="6">
    <source>
        <dbReference type="ARBA" id="ARBA00023242"/>
    </source>
</evidence>
<organism evidence="10 11">
    <name type="scientific">Salvia divinorum</name>
    <name type="common">Maria pastora</name>
    <name type="synonym">Diviner's sage</name>
    <dbReference type="NCBI Taxonomy" id="28513"/>
    <lineage>
        <taxon>Eukaryota</taxon>
        <taxon>Viridiplantae</taxon>
        <taxon>Streptophyta</taxon>
        <taxon>Embryophyta</taxon>
        <taxon>Tracheophyta</taxon>
        <taxon>Spermatophyta</taxon>
        <taxon>Magnoliopsida</taxon>
        <taxon>eudicotyledons</taxon>
        <taxon>Gunneridae</taxon>
        <taxon>Pentapetalae</taxon>
        <taxon>asterids</taxon>
        <taxon>lamiids</taxon>
        <taxon>Lamiales</taxon>
        <taxon>Lamiaceae</taxon>
        <taxon>Nepetoideae</taxon>
        <taxon>Mentheae</taxon>
        <taxon>Salviinae</taxon>
        <taxon>Salvia</taxon>
        <taxon>Salvia subgen. Calosphace</taxon>
    </lineage>
</organism>
<dbReference type="InterPro" id="IPR033389">
    <property type="entry name" value="AUX/IAA_dom"/>
</dbReference>
<dbReference type="Pfam" id="PF02309">
    <property type="entry name" value="AUX_IAA"/>
    <property type="match status" value="2"/>
</dbReference>
<dbReference type="PANTHER" id="PTHR31734">
    <property type="entry name" value="AUXIN-RESPONSIVE PROTEIN IAA17"/>
    <property type="match status" value="1"/>
</dbReference>
<comment type="similarity">
    <text evidence="2 8">Belongs to the Aux/IAA family.</text>
</comment>
<dbReference type="PANTHER" id="PTHR31734:SF38">
    <property type="entry name" value="AUXIN-RESPONSIVE PROTEIN IAA29"/>
    <property type="match status" value="1"/>
</dbReference>
<keyword evidence="3 8" id="KW-0678">Repressor</keyword>
<keyword evidence="7 8" id="KW-0927">Auxin signaling pathway</keyword>
<sequence>MELQLELSLSTRPNPNASLACSRVNSNKDGYVVGWPPVRCWRRQVCHRNRCGGRAANSLYVKVKMEGVGITRKIDLSVYRSHRSLANTLIALFQRGEENVVYKVMYENKEGEWLQAKDVTWECFIKSVRRLKLEKNGILSYL</sequence>
<comment type="caution">
    <text evidence="10">The sequence shown here is derived from an EMBL/GenBank/DDBJ whole genome shotgun (WGS) entry which is preliminary data.</text>
</comment>
<feature type="domain" description="PB1" evidence="9">
    <location>
        <begin position="58"/>
        <end position="142"/>
    </location>
</feature>
<protein>
    <recommendedName>
        <fullName evidence="8">Auxin-responsive protein</fullName>
    </recommendedName>
</protein>
<reference evidence="10 11" key="1">
    <citation type="submission" date="2024-06" db="EMBL/GenBank/DDBJ databases">
        <title>A chromosome level genome sequence of Diviner's sage (Salvia divinorum).</title>
        <authorList>
            <person name="Ford S.A."/>
            <person name="Ro D.-K."/>
            <person name="Ness R.W."/>
            <person name="Phillips M.A."/>
        </authorList>
    </citation>
    <scope>NUCLEOTIDE SEQUENCE [LARGE SCALE GENOMIC DNA]</scope>
    <source>
        <strain evidence="10">SAF-2024a</strain>
        <tissue evidence="10">Leaf</tissue>
    </source>
</reference>
<dbReference type="Proteomes" id="UP001567538">
    <property type="component" value="Unassembled WGS sequence"/>
</dbReference>